<gene>
    <name evidence="5" type="ORF">ACH5RR_020744</name>
</gene>
<organism evidence="5 6">
    <name type="scientific">Cinchona calisaya</name>
    <dbReference type="NCBI Taxonomy" id="153742"/>
    <lineage>
        <taxon>Eukaryota</taxon>
        <taxon>Viridiplantae</taxon>
        <taxon>Streptophyta</taxon>
        <taxon>Embryophyta</taxon>
        <taxon>Tracheophyta</taxon>
        <taxon>Spermatophyta</taxon>
        <taxon>Magnoliopsida</taxon>
        <taxon>eudicotyledons</taxon>
        <taxon>Gunneridae</taxon>
        <taxon>Pentapetalae</taxon>
        <taxon>asterids</taxon>
        <taxon>lamiids</taxon>
        <taxon>Gentianales</taxon>
        <taxon>Rubiaceae</taxon>
        <taxon>Cinchonoideae</taxon>
        <taxon>Cinchoneae</taxon>
        <taxon>Cinchona</taxon>
    </lineage>
</organism>
<feature type="repeat" description="PPR" evidence="3">
    <location>
        <begin position="279"/>
        <end position="313"/>
    </location>
</feature>
<name>A0ABD2ZIN9_9GENT</name>
<dbReference type="EMBL" id="JBJUIK010000009">
    <property type="protein sequence ID" value="KAL3518155.1"/>
    <property type="molecule type" value="Genomic_DNA"/>
</dbReference>
<dbReference type="Proteomes" id="UP001630127">
    <property type="component" value="Unassembled WGS sequence"/>
</dbReference>
<dbReference type="PROSITE" id="PS51375">
    <property type="entry name" value="PPR"/>
    <property type="match status" value="4"/>
</dbReference>
<dbReference type="Pfam" id="PF14432">
    <property type="entry name" value="DYW_deaminase"/>
    <property type="match status" value="1"/>
</dbReference>
<dbReference type="NCBIfam" id="TIGR00756">
    <property type="entry name" value="PPR"/>
    <property type="match status" value="5"/>
</dbReference>
<evidence type="ECO:0000256" key="2">
    <source>
        <dbReference type="ARBA" id="ARBA00022737"/>
    </source>
</evidence>
<feature type="repeat" description="PPR" evidence="3">
    <location>
        <begin position="482"/>
        <end position="516"/>
    </location>
</feature>
<dbReference type="InterPro" id="IPR002885">
    <property type="entry name" value="PPR_rpt"/>
</dbReference>
<dbReference type="PANTHER" id="PTHR47926:SF342">
    <property type="entry name" value="TETRATRICOPEPTIDE-LIKE HELICAL DOMAIN-CONTAINING PROTEIN-RELATED"/>
    <property type="match status" value="1"/>
</dbReference>
<evidence type="ECO:0000259" key="4">
    <source>
        <dbReference type="Pfam" id="PF14432"/>
    </source>
</evidence>
<dbReference type="Gene3D" id="1.25.40.10">
    <property type="entry name" value="Tetratricopeptide repeat domain"/>
    <property type="match status" value="5"/>
</dbReference>
<dbReference type="InterPro" id="IPR046848">
    <property type="entry name" value="E_motif"/>
</dbReference>
<dbReference type="FunFam" id="1.25.40.10:FF:000381">
    <property type="entry name" value="Pentatricopeptide repeat-containing protein"/>
    <property type="match status" value="1"/>
</dbReference>
<dbReference type="InterPro" id="IPR011990">
    <property type="entry name" value="TPR-like_helical_dom_sf"/>
</dbReference>
<feature type="repeat" description="PPR" evidence="3">
    <location>
        <begin position="178"/>
        <end position="212"/>
    </location>
</feature>
<accession>A0ABD2ZIN9</accession>
<feature type="repeat" description="PPR" evidence="3">
    <location>
        <begin position="381"/>
        <end position="415"/>
    </location>
</feature>
<dbReference type="InterPro" id="IPR046849">
    <property type="entry name" value="E2_motif"/>
</dbReference>
<dbReference type="Pfam" id="PF20431">
    <property type="entry name" value="E_motif"/>
    <property type="match status" value="1"/>
</dbReference>
<evidence type="ECO:0000313" key="5">
    <source>
        <dbReference type="EMBL" id="KAL3518155.1"/>
    </source>
</evidence>
<comment type="similarity">
    <text evidence="1">Belongs to the PPR family. PCMP-H subfamily.</text>
</comment>
<evidence type="ECO:0000256" key="1">
    <source>
        <dbReference type="ARBA" id="ARBA00006643"/>
    </source>
</evidence>
<sequence>MMAVTWKMSWRSSHSCSFPCNVKDPLEPQRIRNFRIDHLRSKNACKVLDKIAQRINLSVSELGIAHIATGSEKGIINDTDFGEISGTIYDACQEQGVNAMPGLLYWEGNLIDKKYITGQLSYYSREGNLGVGKICHALLIKTGICGDTIVGTALVNMYAKCGEIHSAMMVFNGMHSVDVASYNCLISGFLGNGMFDEALGFFAEMGVREIRPNHYTYSIMISGCGSVLAIDEGIQLHAHAVKLQYVLNGVVANSLLTLYCKFGMMEDAHSLFQSLPEKNIVSWTAIISGLYQQRAFEKALLQFYLMRQNGLEPNEHTLTIALSCCGGVKQFDNGYALHAQLVKNGMDSGVFVGTAIIDMYTELGQMDNAGKQLQGMGTIASVVSWNALIAGFVHNDKIEEALDSFHKMLVENVPSNEYSFSIILKACSSLPSLSTSKQIHCWVVKANFERNLHIASSLIEAYAKCGNLHDAENVFYQISMPDIVSWNCLVKAYSQHGYFRKALSLFRKMVVEGIKPSSSTFLAVLSSCSHCGIVQEGKELFESMLMNYNIIPEDTHYSCMVDLFSRSGQLEDALDFIKRLPIKPTASIWRPLLAGCRCHSNVQLGEYVAKRILELESHDASVYVTMSNMYFEVGRLADVVKQRELMTLKEVKKEPGYSWMEVKSKTYKFFSGDKTHPQTPEIYDLLEKLMIDFKDTNHDSSNMSAPHTQPGQNHDRKLLYHSEKLAVCFGLLNLPAGTPIRVYKNIRVCSDCHETMKHISKLSKRDVILRDNYRFHHFKQGGCSCGDFW</sequence>
<keyword evidence="2" id="KW-0677">Repeat</keyword>
<dbReference type="FunFam" id="1.25.40.10:FF:001093">
    <property type="entry name" value="Pentatricopeptide repeat-containing protein At2g34400"/>
    <property type="match status" value="1"/>
</dbReference>
<dbReference type="InterPro" id="IPR032867">
    <property type="entry name" value="DYW_dom"/>
</dbReference>
<dbReference type="Pfam" id="PF01535">
    <property type="entry name" value="PPR"/>
    <property type="match status" value="3"/>
</dbReference>
<dbReference type="GO" id="GO:0009451">
    <property type="term" value="P:RNA modification"/>
    <property type="evidence" value="ECO:0007669"/>
    <property type="project" value="UniProtKB-ARBA"/>
</dbReference>
<protein>
    <recommendedName>
        <fullName evidence="4">DYW domain-containing protein</fullName>
    </recommendedName>
</protein>
<comment type="caution">
    <text evidence="5">The sequence shown here is derived from an EMBL/GenBank/DDBJ whole genome shotgun (WGS) entry which is preliminary data.</text>
</comment>
<evidence type="ECO:0000256" key="3">
    <source>
        <dbReference type="PROSITE-ProRule" id="PRU00708"/>
    </source>
</evidence>
<proteinExistence type="inferred from homology"/>
<dbReference type="PANTHER" id="PTHR47926">
    <property type="entry name" value="PENTATRICOPEPTIDE REPEAT-CONTAINING PROTEIN"/>
    <property type="match status" value="1"/>
</dbReference>
<evidence type="ECO:0000313" key="6">
    <source>
        <dbReference type="Proteomes" id="UP001630127"/>
    </source>
</evidence>
<dbReference type="FunFam" id="1.25.40.10:FF:000227">
    <property type="entry name" value="Pentatricopeptide repeat-containing protein At3g13880"/>
    <property type="match status" value="1"/>
</dbReference>
<keyword evidence="6" id="KW-1185">Reference proteome</keyword>
<reference evidence="5 6" key="1">
    <citation type="submission" date="2024-11" db="EMBL/GenBank/DDBJ databases">
        <title>A near-complete genome assembly of Cinchona calisaya.</title>
        <authorList>
            <person name="Lian D.C."/>
            <person name="Zhao X.W."/>
            <person name="Wei L."/>
        </authorList>
    </citation>
    <scope>NUCLEOTIDE SEQUENCE [LARGE SCALE GENOMIC DNA]</scope>
    <source>
        <tissue evidence="5">Nenye</tissue>
    </source>
</reference>
<dbReference type="InterPro" id="IPR046960">
    <property type="entry name" value="PPR_At4g14850-like_plant"/>
</dbReference>
<dbReference type="Pfam" id="PF13041">
    <property type="entry name" value="PPR_2"/>
    <property type="match status" value="4"/>
</dbReference>
<dbReference type="Pfam" id="PF20430">
    <property type="entry name" value="Eplus_motif"/>
    <property type="match status" value="1"/>
</dbReference>
<dbReference type="AlphaFoldDB" id="A0ABD2ZIN9"/>
<feature type="domain" description="DYW" evidence="4">
    <location>
        <begin position="711"/>
        <end position="789"/>
    </location>
</feature>